<keyword evidence="11 13" id="KW-1015">Disulfide bond</keyword>
<dbReference type="FunFam" id="1.10.1450.10:FF:000007">
    <property type="entry name" value="Tetraspanin"/>
    <property type="match status" value="1"/>
</dbReference>
<evidence type="ECO:0000256" key="9">
    <source>
        <dbReference type="ARBA" id="ARBA00022989"/>
    </source>
</evidence>
<dbReference type="GO" id="GO:0005912">
    <property type="term" value="C:adherens junction"/>
    <property type="evidence" value="ECO:0007669"/>
    <property type="project" value="UniProtKB-SubCell"/>
</dbReference>
<sequence>MSIQLLLKGILFFMNFVYWFFGGTTMLMGVYLFMVKVRILHRYLDLAFDPAVFLVVVGCLVFVIAGLGFVGVLRENTCFLRAYGLCLSCILSAAFFVAVLTVVWPTLSPSDSSRLESVLRRAVVIYRDDPDMEDLVNTLQSSLRCCGITHRGYLDWQHNAYFNCSQSNPSRERCGVPYSCCRDRGHLPSVMCGYGVMDTSRRSFASVERSVYTQGCLQALADLVRENLSLVSAVSAVAVGSLAVGVAGAWFLVESIDEVRRAVTLQSRAVTQSMACIEQV</sequence>
<dbReference type="PRINTS" id="PR00259">
    <property type="entry name" value="TMFOUR"/>
</dbReference>
<evidence type="ECO:0000256" key="14">
    <source>
        <dbReference type="RuleBase" id="RU361218"/>
    </source>
</evidence>
<gene>
    <name evidence="15" type="ORF">HPB52_007017</name>
</gene>
<dbReference type="Proteomes" id="UP000821837">
    <property type="component" value="Chromosome 1"/>
</dbReference>
<reference evidence="15" key="1">
    <citation type="journal article" date="2020" name="Cell">
        <title>Large-Scale Comparative Analyses of Tick Genomes Elucidate Their Genetic Diversity and Vector Capacities.</title>
        <authorList>
            <consortium name="Tick Genome and Microbiome Consortium (TIGMIC)"/>
            <person name="Jia N."/>
            <person name="Wang J."/>
            <person name="Shi W."/>
            <person name="Du L."/>
            <person name="Sun Y."/>
            <person name="Zhan W."/>
            <person name="Jiang J.F."/>
            <person name="Wang Q."/>
            <person name="Zhang B."/>
            <person name="Ji P."/>
            <person name="Bell-Sakyi L."/>
            <person name="Cui X.M."/>
            <person name="Yuan T.T."/>
            <person name="Jiang B.G."/>
            <person name="Yang W.F."/>
            <person name="Lam T.T."/>
            <person name="Chang Q.C."/>
            <person name="Ding S.J."/>
            <person name="Wang X.J."/>
            <person name="Zhu J.G."/>
            <person name="Ruan X.D."/>
            <person name="Zhao L."/>
            <person name="Wei J.T."/>
            <person name="Ye R.Z."/>
            <person name="Que T.C."/>
            <person name="Du C.H."/>
            <person name="Zhou Y.H."/>
            <person name="Cheng J.X."/>
            <person name="Dai P.F."/>
            <person name="Guo W.B."/>
            <person name="Han X.H."/>
            <person name="Huang E.J."/>
            <person name="Li L.F."/>
            <person name="Wei W."/>
            <person name="Gao Y.C."/>
            <person name="Liu J.Z."/>
            <person name="Shao H.Z."/>
            <person name="Wang X."/>
            <person name="Wang C.C."/>
            <person name="Yang T.C."/>
            <person name="Huo Q.B."/>
            <person name="Li W."/>
            <person name="Chen H.Y."/>
            <person name="Chen S.E."/>
            <person name="Zhou L.G."/>
            <person name="Ni X.B."/>
            <person name="Tian J.H."/>
            <person name="Sheng Y."/>
            <person name="Liu T."/>
            <person name="Pan Y.S."/>
            <person name="Xia L.Y."/>
            <person name="Li J."/>
            <person name="Zhao F."/>
            <person name="Cao W.C."/>
        </authorList>
    </citation>
    <scope>NUCLEOTIDE SEQUENCE</scope>
    <source>
        <strain evidence="15">Rsan-2018</strain>
    </source>
</reference>
<evidence type="ECO:0000256" key="4">
    <source>
        <dbReference type="ARBA" id="ARBA00006840"/>
    </source>
</evidence>
<dbReference type="PIRSF" id="PIRSF002419">
    <property type="entry name" value="Tetraspanin"/>
    <property type="match status" value="1"/>
</dbReference>
<evidence type="ECO:0000256" key="13">
    <source>
        <dbReference type="PIRSR" id="PIRSR002419-1"/>
    </source>
</evidence>
<keyword evidence="12" id="KW-0325">Glycoprotein</keyword>
<evidence type="ECO:0000256" key="2">
    <source>
        <dbReference type="ARBA" id="ARBA00004536"/>
    </source>
</evidence>
<name>A0A9D4QLL7_RHISA</name>
<organism evidence="15 16">
    <name type="scientific">Rhipicephalus sanguineus</name>
    <name type="common">Brown dog tick</name>
    <name type="synonym">Ixodes sanguineus</name>
    <dbReference type="NCBI Taxonomy" id="34632"/>
    <lineage>
        <taxon>Eukaryota</taxon>
        <taxon>Metazoa</taxon>
        <taxon>Ecdysozoa</taxon>
        <taxon>Arthropoda</taxon>
        <taxon>Chelicerata</taxon>
        <taxon>Arachnida</taxon>
        <taxon>Acari</taxon>
        <taxon>Parasitiformes</taxon>
        <taxon>Ixodida</taxon>
        <taxon>Ixodoidea</taxon>
        <taxon>Ixodidae</taxon>
        <taxon>Rhipicephalinae</taxon>
        <taxon>Rhipicephalus</taxon>
        <taxon>Rhipicephalus</taxon>
    </lineage>
</organism>
<keyword evidence="5" id="KW-1003">Cell membrane</keyword>
<keyword evidence="9 14" id="KW-1133">Transmembrane helix</keyword>
<accession>A0A9D4QLL7</accession>
<dbReference type="PANTHER" id="PTHR19282">
    <property type="entry name" value="TETRASPANIN"/>
    <property type="match status" value="1"/>
</dbReference>
<evidence type="ECO:0000256" key="10">
    <source>
        <dbReference type="ARBA" id="ARBA00023136"/>
    </source>
</evidence>
<evidence type="ECO:0000256" key="11">
    <source>
        <dbReference type="ARBA" id="ARBA00023157"/>
    </source>
</evidence>
<dbReference type="OrthoDB" id="2014092at2759"/>
<dbReference type="GO" id="GO:0005886">
    <property type="term" value="C:plasma membrane"/>
    <property type="evidence" value="ECO:0007669"/>
    <property type="project" value="UniProtKB-SubCell"/>
</dbReference>
<feature type="transmembrane region" description="Helical" evidence="14">
    <location>
        <begin position="12"/>
        <end position="33"/>
    </location>
</feature>
<protein>
    <recommendedName>
        <fullName evidence="14">Tetraspanin</fullName>
    </recommendedName>
</protein>
<dbReference type="InterPro" id="IPR008952">
    <property type="entry name" value="Tetraspanin_EC2_sf"/>
</dbReference>
<feature type="transmembrane region" description="Helical" evidence="14">
    <location>
        <begin position="85"/>
        <end position="107"/>
    </location>
</feature>
<evidence type="ECO:0000256" key="8">
    <source>
        <dbReference type="ARBA" id="ARBA00022949"/>
    </source>
</evidence>
<evidence type="ECO:0000256" key="12">
    <source>
        <dbReference type="ARBA" id="ARBA00023180"/>
    </source>
</evidence>
<evidence type="ECO:0000256" key="6">
    <source>
        <dbReference type="ARBA" id="ARBA00022490"/>
    </source>
</evidence>
<keyword evidence="7 14" id="KW-0812">Transmembrane</keyword>
<reference evidence="15" key="2">
    <citation type="submission" date="2021-09" db="EMBL/GenBank/DDBJ databases">
        <authorList>
            <person name="Jia N."/>
            <person name="Wang J."/>
            <person name="Shi W."/>
            <person name="Du L."/>
            <person name="Sun Y."/>
            <person name="Zhan W."/>
            <person name="Jiang J."/>
            <person name="Wang Q."/>
            <person name="Zhang B."/>
            <person name="Ji P."/>
            <person name="Sakyi L.B."/>
            <person name="Cui X."/>
            <person name="Yuan T."/>
            <person name="Jiang B."/>
            <person name="Yang W."/>
            <person name="Lam T.T.-Y."/>
            <person name="Chang Q."/>
            <person name="Ding S."/>
            <person name="Wang X."/>
            <person name="Zhu J."/>
            <person name="Ruan X."/>
            <person name="Zhao L."/>
            <person name="Wei J."/>
            <person name="Que T."/>
            <person name="Du C."/>
            <person name="Cheng J."/>
            <person name="Dai P."/>
            <person name="Han X."/>
            <person name="Huang E."/>
            <person name="Gao Y."/>
            <person name="Liu J."/>
            <person name="Shao H."/>
            <person name="Ye R."/>
            <person name="Li L."/>
            <person name="Wei W."/>
            <person name="Wang X."/>
            <person name="Wang C."/>
            <person name="Huo Q."/>
            <person name="Li W."/>
            <person name="Guo W."/>
            <person name="Chen H."/>
            <person name="Chen S."/>
            <person name="Zhou L."/>
            <person name="Zhou L."/>
            <person name="Ni X."/>
            <person name="Tian J."/>
            <person name="Zhou Y."/>
            <person name="Sheng Y."/>
            <person name="Liu T."/>
            <person name="Pan Y."/>
            <person name="Xia L."/>
            <person name="Li J."/>
            <person name="Zhao F."/>
            <person name="Cao W."/>
        </authorList>
    </citation>
    <scope>NUCLEOTIDE SEQUENCE</scope>
    <source>
        <strain evidence="15">Rsan-2018</strain>
        <tissue evidence="15">Larvae</tissue>
    </source>
</reference>
<evidence type="ECO:0000256" key="1">
    <source>
        <dbReference type="ARBA" id="ARBA00004496"/>
    </source>
</evidence>
<keyword evidence="6" id="KW-0963">Cytoplasm</keyword>
<proteinExistence type="inferred from homology"/>
<dbReference type="GO" id="GO:0046930">
    <property type="term" value="C:pore complex"/>
    <property type="evidence" value="ECO:0007669"/>
    <property type="project" value="UniProtKB-ARBA"/>
</dbReference>
<comment type="caution">
    <text evidence="15">The sequence shown here is derived from an EMBL/GenBank/DDBJ whole genome shotgun (WGS) entry which is preliminary data.</text>
</comment>
<evidence type="ECO:0000256" key="5">
    <source>
        <dbReference type="ARBA" id="ARBA00022475"/>
    </source>
</evidence>
<comment type="similarity">
    <text evidence="4 14">Belongs to the tetraspanin (TM4SF) family.</text>
</comment>
<dbReference type="AlphaFoldDB" id="A0A9D4QLL7"/>
<dbReference type="SUPFAM" id="SSF48652">
    <property type="entry name" value="Tetraspanin"/>
    <property type="match status" value="1"/>
</dbReference>
<evidence type="ECO:0000313" key="15">
    <source>
        <dbReference type="EMBL" id="KAH7982770.1"/>
    </source>
</evidence>
<dbReference type="InterPro" id="IPR000301">
    <property type="entry name" value="Tetraspanin_animals"/>
</dbReference>
<evidence type="ECO:0000313" key="16">
    <source>
        <dbReference type="Proteomes" id="UP000821837"/>
    </source>
</evidence>
<dbReference type="GO" id="GO:0019899">
    <property type="term" value="F:enzyme binding"/>
    <property type="evidence" value="ECO:0007669"/>
    <property type="project" value="UniProtKB-ARBA"/>
</dbReference>
<keyword evidence="16" id="KW-1185">Reference proteome</keyword>
<feature type="disulfide bond" evidence="13">
    <location>
        <begin position="146"/>
        <end position="164"/>
    </location>
</feature>
<dbReference type="GO" id="GO:0072659">
    <property type="term" value="P:protein localization to plasma membrane"/>
    <property type="evidence" value="ECO:0007669"/>
    <property type="project" value="UniProtKB-ARBA"/>
</dbReference>
<dbReference type="GO" id="GO:0051604">
    <property type="term" value="P:protein maturation"/>
    <property type="evidence" value="ECO:0007669"/>
    <property type="project" value="UniProtKB-ARBA"/>
</dbReference>
<dbReference type="VEuPathDB" id="VectorBase:RSAN_029162"/>
<dbReference type="Gene3D" id="1.10.1450.10">
    <property type="entry name" value="Tetraspanin"/>
    <property type="match status" value="1"/>
</dbReference>
<dbReference type="EMBL" id="JABSTV010001245">
    <property type="protein sequence ID" value="KAH7982770.1"/>
    <property type="molecule type" value="Genomic_DNA"/>
</dbReference>
<feature type="transmembrane region" description="Helical" evidence="14">
    <location>
        <begin position="53"/>
        <end position="73"/>
    </location>
</feature>
<dbReference type="OMA" id="CCKETKS"/>
<dbReference type="Pfam" id="PF00335">
    <property type="entry name" value="Tetraspanin"/>
    <property type="match status" value="1"/>
</dbReference>
<comment type="subcellular location">
    <subcellularLocation>
        <location evidence="2">Cell junction</location>
        <location evidence="2">Adherens junction</location>
    </subcellularLocation>
    <subcellularLocation>
        <location evidence="3">Cell membrane</location>
        <topology evidence="3">Multi-pass membrane protein</topology>
    </subcellularLocation>
    <subcellularLocation>
        <location evidence="1">Cytoplasm</location>
    </subcellularLocation>
    <subcellularLocation>
        <location evidence="14">Membrane</location>
        <topology evidence="14">Multi-pass membrane protein</topology>
    </subcellularLocation>
</comment>
<evidence type="ECO:0000256" key="3">
    <source>
        <dbReference type="ARBA" id="ARBA00004651"/>
    </source>
</evidence>
<feature type="transmembrane region" description="Helical" evidence="14">
    <location>
        <begin position="230"/>
        <end position="253"/>
    </location>
</feature>
<keyword evidence="10 14" id="KW-0472">Membrane</keyword>
<dbReference type="InterPro" id="IPR018499">
    <property type="entry name" value="Tetraspanin/Peripherin"/>
</dbReference>
<evidence type="ECO:0000256" key="7">
    <source>
        <dbReference type="ARBA" id="ARBA00022692"/>
    </source>
</evidence>
<feature type="disulfide bond" evidence="13">
    <location>
        <begin position="145"/>
        <end position="180"/>
    </location>
</feature>
<dbReference type="GO" id="GO:0065003">
    <property type="term" value="P:protein-containing complex assembly"/>
    <property type="evidence" value="ECO:0007669"/>
    <property type="project" value="UniProtKB-ARBA"/>
</dbReference>
<dbReference type="GO" id="GO:0005737">
    <property type="term" value="C:cytoplasm"/>
    <property type="evidence" value="ECO:0007669"/>
    <property type="project" value="UniProtKB-SubCell"/>
</dbReference>
<keyword evidence="8" id="KW-0965">Cell junction</keyword>
<dbReference type="PANTHER" id="PTHR19282:SF431">
    <property type="entry name" value="TETRASPANIN 26A, ISOFORM B-RELATED"/>
    <property type="match status" value="1"/>
</dbReference>